<proteinExistence type="predicted"/>
<dbReference type="InterPro" id="IPR036047">
    <property type="entry name" value="F-box-like_dom_sf"/>
</dbReference>
<evidence type="ECO:0000313" key="2">
    <source>
        <dbReference type="Proteomes" id="UP000192596"/>
    </source>
</evidence>
<reference evidence="2" key="1">
    <citation type="submission" date="2017-03" db="EMBL/GenBank/DDBJ databases">
        <title>Genomes of endolithic fungi from Antarctica.</title>
        <authorList>
            <person name="Coleine C."/>
            <person name="Masonjones S."/>
            <person name="Stajich J.E."/>
        </authorList>
    </citation>
    <scope>NUCLEOTIDE SEQUENCE [LARGE SCALE GENOMIC DNA]</scope>
    <source>
        <strain evidence="2">CCFEE 5527</strain>
    </source>
</reference>
<sequence>MPNTDAHDEYCPGLESAMCRTLAISELLEHILLSVDHNQTLLLAQRVSKHWHKLIASSPSLQVELFFRPHRTKGYLRVNHLLLPRPSKQFDLSGTYVLDPFTLPPHSSALRMYATSNSNPRHFVRHQNTHELKCETFKRCNCGKEQFAWFEDEAVGVYLDRVLGVSAYHHQACPLSNLKLRSKRSNH</sequence>
<dbReference type="InParanoid" id="A0A1V8SEK6"/>
<dbReference type="AlphaFoldDB" id="A0A1V8SEK6"/>
<keyword evidence="2" id="KW-1185">Reference proteome</keyword>
<name>A0A1V8SEK6_9PEZI</name>
<protein>
    <submittedName>
        <fullName evidence="1">Uncharacterized protein</fullName>
    </submittedName>
</protein>
<dbReference type="OrthoDB" id="3800738at2759"/>
<evidence type="ECO:0000313" key="1">
    <source>
        <dbReference type="EMBL" id="OQN97509.1"/>
    </source>
</evidence>
<dbReference type="SUPFAM" id="SSF81383">
    <property type="entry name" value="F-box domain"/>
    <property type="match status" value="1"/>
</dbReference>
<dbReference type="EMBL" id="NAJO01000053">
    <property type="protein sequence ID" value="OQN97509.1"/>
    <property type="molecule type" value="Genomic_DNA"/>
</dbReference>
<gene>
    <name evidence="1" type="ORF">B0A48_16662</name>
</gene>
<comment type="caution">
    <text evidence="1">The sequence shown here is derived from an EMBL/GenBank/DDBJ whole genome shotgun (WGS) entry which is preliminary data.</text>
</comment>
<organism evidence="1 2">
    <name type="scientific">Cryoendolithus antarcticus</name>
    <dbReference type="NCBI Taxonomy" id="1507870"/>
    <lineage>
        <taxon>Eukaryota</taxon>
        <taxon>Fungi</taxon>
        <taxon>Dikarya</taxon>
        <taxon>Ascomycota</taxon>
        <taxon>Pezizomycotina</taxon>
        <taxon>Dothideomycetes</taxon>
        <taxon>Dothideomycetidae</taxon>
        <taxon>Cladosporiales</taxon>
        <taxon>Cladosporiaceae</taxon>
        <taxon>Cryoendolithus</taxon>
    </lineage>
</organism>
<accession>A0A1V8SEK6</accession>
<dbReference type="Proteomes" id="UP000192596">
    <property type="component" value="Unassembled WGS sequence"/>
</dbReference>